<keyword evidence="2" id="KW-1185">Reference proteome</keyword>
<gene>
    <name evidence="1" type="ORF">F383_12361</name>
</gene>
<proteinExistence type="predicted"/>
<dbReference type="AlphaFoldDB" id="A0A0B0NC64"/>
<accession>A0A0B0NC64</accession>
<name>A0A0B0NC64_GOSAR</name>
<comment type="caution">
    <text evidence="1">The sequence shown here is derived from an EMBL/GenBank/DDBJ whole genome shotgun (WGS) entry which is preliminary data.</text>
</comment>
<protein>
    <submittedName>
        <fullName evidence="1">Filensin</fullName>
    </submittedName>
</protein>
<reference evidence="2" key="1">
    <citation type="submission" date="2014-09" db="EMBL/GenBank/DDBJ databases">
        <authorList>
            <person name="Mudge J."/>
            <person name="Ramaraj T."/>
            <person name="Lindquist I.E."/>
            <person name="Bharti A.K."/>
            <person name="Sundararajan A."/>
            <person name="Cameron C.T."/>
            <person name="Woodward J.E."/>
            <person name="May G.D."/>
            <person name="Brubaker C."/>
            <person name="Broadhvest J."/>
            <person name="Wilkins T.A."/>
        </authorList>
    </citation>
    <scope>NUCLEOTIDE SEQUENCE</scope>
    <source>
        <strain evidence="2">cv. AKA8401</strain>
    </source>
</reference>
<evidence type="ECO:0000313" key="2">
    <source>
        <dbReference type="Proteomes" id="UP000032142"/>
    </source>
</evidence>
<dbReference type="EMBL" id="JRRC01504258">
    <property type="protein sequence ID" value="KHG08656.1"/>
    <property type="molecule type" value="Genomic_DNA"/>
</dbReference>
<organism evidence="1 2">
    <name type="scientific">Gossypium arboreum</name>
    <name type="common">Tree cotton</name>
    <name type="synonym">Gossypium nanking</name>
    <dbReference type="NCBI Taxonomy" id="29729"/>
    <lineage>
        <taxon>Eukaryota</taxon>
        <taxon>Viridiplantae</taxon>
        <taxon>Streptophyta</taxon>
        <taxon>Embryophyta</taxon>
        <taxon>Tracheophyta</taxon>
        <taxon>Spermatophyta</taxon>
        <taxon>Magnoliopsida</taxon>
        <taxon>eudicotyledons</taxon>
        <taxon>Gunneridae</taxon>
        <taxon>Pentapetalae</taxon>
        <taxon>rosids</taxon>
        <taxon>malvids</taxon>
        <taxon>Malvales</taxon>
        <taxon>Malvaceae</taxon>
        <taxon>Malvoideae</taxon>
        <taxon>Gossypium</taxon>
    </lineage>
</organism>
<dbReference type="Proteomes" id="UP000032142">
    <property type="component" value="Unassembled WGS sequence"/>
</dbReference>
<sequence>MTHLGRIKNVEVLVSPTVKVFESHKAIENGNEMSSSTIPRAISTATMAYISSVESESSGKQLHRAMHSNLA</sequence>
<evidence type="ECO:0000313" key="1">
    <source>
        <dbReference type="EMBL" id="KHG08656.1"/>
    </source>
</evidence>